<feature type="transmembrane region" description="Helical" evidence="5">
    <location>
        <begin position="493"/>
        <end position="514"/>
    </location>
</feature>
<keyword evidence="2 5" id="KW-0812">Transmembrane</keyword>
<dbReference type="CDD" id="cd17317">
    <property type="entry name" value="MFS_SLC22"/>
    <property type="match status" value="1"/>
</dbReference>
<dbReference type="PANTHER" id="PTHR24064">
    <property type="entry name" value="SOLUTE CARRIER FAMILY 22 MEMBER"/>
    <property type="match status" value="1"/>
</dbReference>
<dbReference type="InterPro" id="IPR020846">
    <property type="entry name" value="MFS_dom"/>
</dbReference>
<feature type="transmembrane region" description="Helical" evidence="5">
    <location>
        <begin position="433"/>
        <end position="452"/>
    </location>
</feature>
<dbReference type="AlphaFoldDB" id="A0A8S9Y4M0"/>
<dbReference type="Gene3D" id="1.20.1250.20">
    <property type="entry name" value="MFS general substrate transporter like domains"/>
    <property type="match status" value="1"/>
</dbReference>
<feature type="transmembrane region" description="Helical" evidence="5">
    <location>
        <begin position="405"/>
        <end position="426"/>
    </location>
</feature>
<dbReference type="EMBL" id="WIXP02000002">
    <property type="protein sequence ID" value="KAF6215518.1"/>
    <property type="molecule type" value="Genomic_DNA"/>
</dbReference>
<evidence type="ECO:0000256" key="5">
    <source>
        <dbReference type="SAM" id="Phobius"/>
    </source>
</evidence>
<gene>
    <name evidence="7" type="ORF">GE061_010273</name>
</gene>
<comment type="subcellular location">
    <subcellularLocation>
        <location evidence="1">Membrane</location>
        <topology evidence="1">Multi-pass membrane protein</topology>
    </subcellularLocation>
</comment>
<organism evidence="7 8">
    <name type="scientific">Apolygus lucorum</name>
    <name type="common">Small green plant bug</name>
    <name type="synonym">Lygocoris lucorum</name>
    <dbReference type="NCBI Taxonomy" id="248454"/>
    <lineage>
        <taxon>Eukaryota</taxon>
        <taxon>Metazoa</taxon>
        <taxon>Ecdysozoa</taxon>
        <taxon>Arthropoda</taxon>
        <taxon>Hexapoda</taxon>
        <taxon>Insecta</taxon>
        <taxon>Pterygota</taxon>
        <taxon>Neoptera</taxon>
        <taxon>Paraneoptera</taxon>
        <taxon>Hemiptera</taxon>
        <taxon>Heteroptera</taxon>
        <taxon>Panheteroptera</taxon>
        <taxon>Cimicomorpha</taxon>
        <taxon>Miridae</taxon>
        <taxon>Mirini</taxon>
        <taxon>Apolygus</taxon>
    </lineage>
</organism>
<feature type="transmembrane region" description="Helical" evidence="5">
    <location>
        <begin position="520"/>
        <end position="539"/>
    </location>
</feature>
<dbReference type="GO" id="GO:0022857">
    <property type="term" value="F:transmembrane transporter activity"/>
    <property type="evidence" value="ECO:0007669"/>
    <property type="project" value="InterPro"/>
</dbReference>
<evidence type="ECO:0000313" key="8">
    <source>
        <dbReference type="Proteomes" id="UP000466442"/>
    </source>
</evidence>
<dbReference type="Proteomes" id="UP000466442">
    <property type="component" value="Unassembled WGS sequence"/>
</dbReference>
<name>A0A8S9Y4M0_APOLU</name>
<feature type="transmembrane region" description="Helical" evidence="5">
    <location>
        <begin position="255"/>
        <end position="277"/>
    </location>
</feature>
<protein>
    <recommendedName>
        <fullName evidence="6">Major facilitator superfamily (MFS) profile domain-containing protein</fullName>
    </recommendedName>
</protein>
<feature type="transmembrane region" description="Helical" evidence="5">
    <location>
        <begin position="458"/>
        <end position="481"/>
    </location>
</feature>
<evidence type="ECO:0000256" key="1">
    <source>
        <dbReference type="ARBA" id="ARBA00004141"/>
    </source>
</evidence>
<comment type="caution">
    <text evidence="7">The sequence shown here is derived from an EMBL/GenBank/DDBJ whole genome shotgun (WGS) entry which is preliminary data.</text>
</comment>
<feature type="transmembrane region" description="Helical" evidence="5">
    <location>
        <begin position="283"/>
        <end position="302"/>
    </location>
</feature>
<evidence type="ECO:0000256" key="4">
    <source>
        <dbReference type="ARBA" id="ARBA00023136"/>
    </source>
</evidence>
<proteinExistence type="predicted"/>
<evidence type="ECO:0000259" key="6">
    <source>
        <dbReference type="PROSITE" id="PS50850"/>
    </source>
</evidence>
<evidence type="ECO:0000256" key="2">
    <source>
        <dbReference type="ARBA" id="ARBA00022692"/>
    </source>
</evidence>
<sequence length="642" mass="72879">MTEQHTLKEPRDPDDGKALDLDDLLPHVGEFGRYQKCLLWLVCLPACIPCGFCAFNQLFMADAPDHWCRMPTLEDHVTDPFLRRSMVYLLHAYLLFRQEGSNGTFEKCMRYAVNWTEIMELSGKGYNVTSNSSWATEYCIDGWEFDMSIIRSSIVIDFDLVCDKDIYPTIGLAGLNLGGPFGVYIFGLINDRNGRRLSFFICLMFVIVGNILTAVATNFWLWAVSRVIVGLTIPAIYQIPFIISLELVGPNYRSFVTVMTCLFYTIGLMLLAGVTYLVRDWRLLAFVTSLPFIMYYGYWWFLPESPRWLLAKGRFEESLKILENLARINKKELPPSFRQKIRQRMMMHRTLSEEKKMKEGPGIGSLFRTSNMRLKTLLITLNWFANETVYVGLSYYGPALGKDPYLSFFLSSAVEIPSYLSCWMIMDHWGRRWPLAISMVISGISCIATVLLPPGETTLILCLFLFSKFAISASFLIIYPFAGELYPTEIRGLGIGMSAYVGGMGLIIIPFITYLGQESLVLPLVILGLLSVVGGVSSLRLPETLHHKLPQTVEEGEEFGKYWTMTDCCRCIPIRPEKHASTYEDLDELSGVEMQIADPATELTSLRGSTKKPRAIPRLVRQASVLETPIDSSGTMKMTYWF</sequence>
<dbReference type="GO" id="GO:0016020">
    <property type="term" value="C:membrane"/>
    <property type="evidence" value="ECO:0007669"/>
    <property type="project" value="UniProtKB-SubCell"/>
</dbReference>
<dbReference type="SUPFAM" id="SSF103473">
    <property type="entry name" value="MFS general substrate transporter"/>
    <property type="match status" value="1"/>
</dbReference>
<keyword evidence="4 5" id="KW-0472">Membrane</keyword>
<keyword evidence="3 5" id="KW-1133">Transmembrane helix</keyword>
<feature type="transmembrane region" description="Helical" evidence="5">
    <location>
        <begin position="199"/>
        <end position="221"/>
    </location>
</feature>
<feature type="transmembrane region" description="Helical" evidence="5">
    <location>
        <begin position="376"/>
        <end position="393"/>
    </location>
</feature>
<dbReference type="PROSITE" id="PS50850">
    <property type="entry name" value="MFS"/>
    <property type="match status" value="1"/>
</dbReference>
<evidence type="ECO:0000313" key="7">
    <source>
        <dbReference type="EMBL" id="KAF6215518.1"/>
    </source>
</evidence>
<reference evidence="7" key="1">
    <citation type="journal article" date="2021" name="Mol. Ecol. Resour.">
        <title>Apolygus lucorum genome provides insights into omnivorousness and mesophyll feeding.</title>
        <authorList>
            <person name="Liu Y."/>
            <person name="Liu H."/>
            <person name="Wang H."/>
            <person name="Huang T."/>
            <person name="Liu B."/>
            <person name="Yang B."/>
            <person name="Yin L."/>
            <person name="Li B."/>
            <person name="Zhang Y."/>
            <person name="Zhang S."/>
            <person name="Jiang F."/>
            <person name="Zhang X."/>
            <person name="Ren Y."/>
            <person name="Wang B."/>
            <person name="Wang S."/>
            <person name="Lu Y."/>
            <person name="Wu K."/>
            <person name="Fan W."/>
            <person name="Wang G."/>
        </authorList>
    </citation>
    <scope>NUCLEOTIDE SEQUENCE</scope>
    <source>
        <strain evidence="7">12Hb</strain>
    </source>
</reference>
<keyword evidence="8" id="KW-1185">Reference proteome</keyword>
<feature type="transmembrane region" description="Helical" evidence="5">
    <location>
        <begin position="227"/>
        <end position="248"/>
    </location>
</feature>
<feature type="domain" description="Major facilitator superfamily (MFS) profile" evidence="6">
    <location>
        <begin position="118"/>
        <end position="546"/>
    </location>
</feature>
<evidence type="ECO:0000256" key="3">
    <source>
        <dbReference type="ARBA" id="ARBA00022989"/>
    </source>
</evidence>
<accession>A0A8S9Y4M0</accession>
<dbReference type="OrthoDB" id="2544694at2759"/>
<dbReference type="InterPro" id="IPR005828">
    <property type="entry name" value="MFS_sugar_transport-like"/>
</dbReference>
<dbReference type="Pfam" id="PF00083">
    <property type="entry name" value="Sugar_tr"/>
    <property type="match status" value="1"/>
</dbReference>
<dbReference type="InterPro" id="IPR036259">
    <property type="entry name" value="MFS_trans_sf"/>
</dbReference>
<feature type="transmembrane region" description="Helical" evidence="5">
    <location>
        <begin position="166"/>
        <end position="187"/>
    </location>
</feature>